<evidence type="ECO:0000313" key="8">
    <source>
        <dbReference type="EMBL" id="MBA4634957.1"/>
    </source>
</evidence>
<sequence>MSMELPVRAPNSRRGKHKTSAYKIETKGVTYKLCSSSFQNLSWFGHKRKDETASRLILQDVNFEANPGELTAIAGPSGAGKTTLLEILAAKIPPTKFTSGKVLINNQLSAERLCGWVVGG</sequence>
<dbReference type="Gene3D" id="3.40.50.300">
    <property type="entry name" value="P-loop containing nucleotide triphosphate hydrolases"/>
    <property type="match status" value="1"/>
</dbReference>
<evidence type="ECO:0000256" key="6">
    <source>
        <dbReference type="SAM" id="MobiDB-lite"/>
    </source>
</evidence>
<dbReference type="SUPFAM" id="SSF52540">
    <property type="entry name" value="P-loop containing nucleoside triphosphate hydrolases"/>
    <property type="match status" value="1"/>
</dbReference>
<dbReference type="InterPro" id="IPR027417">
    <property type="entry name" value="P-loop_NTPase"/>
</dbReference>
<evidence type="ECO:0000256" key="1">
    <source>
        <dbReference type="ARBA" id="ARBA00004141"/>
    </source>
</evidence>
<reference evidence="8" key="2">
    <citation type="submission" date="2020-07" db="EMBL/GenBank/DDBJ databases">
        <authorList>
            <person name="Vera ALvarez R."/>
            <person name="Arias-Moreno D.M."/>
            <person name="Jimenez-Jacinto V."/>
            <person name="Jimenez-Bremont J.F."/>
            <person name="Swaminathan K."/>
            <person name="Moose S.P."/>
            <person name="Guerrero-Gonzalez M.L."/>
            <person name="Marino-Ramirez L."/>
            <person name="Landsman D."/>
            <person name="Rodriguez-Kessler M."/>
            <person name="Delgado-Sanchez P."/>
        </authorList>
    </citation>
    <scope>NUCLEOTIDE SEQUENCE</scope>
    <source>
        <tissue evidence="8">Cladode</tissue>
    </source>
</reference>
<keyword evidence="4" id="KW-1133">Transmembrane helix</keyword>
<keyword evidence="2" id="KW-0813">Transport</keyword>
<organism evidence="8">
    <name type="scientific">Opuntia streptacantha</name>
    <name type="common">Prickly pear cactus</name>
    <name type="synonym">Opuntia cardona</name>
    <dbReference type="NCBI Taxonomy" id="393608"/>
    <lineage>
        <taxon>Eukaryota</taxon>
        <taxon>Viridiplantae</taxon>
        <taxon>Streptophyta</taxon>
        <taxon>Embryophyta</taxon>
        <taxon>Tracheophyta</taxon>
        <taxon>Spermatophyta</taxon>
        <taxon>Magnoliopsida</taxon>
        <taxon>eudicotyledons</taxon>
        <taxon>Gunneridae</taxon>
        <taxon>Pentapetalae</taxon>
        <taxon>Caryophyllales</taxon>
        <taxon>Cactineae</taxon>
        <taxon>Cactaceae</taxon>
        <taxon>Opuntioideae</taxon>
        <taxon>Opuntia</taxon>
    </lineage>
</organism>
<dbReference type="GO" id="GO:0016020">
    <property type="term" value="C:membrane"/>
    <property type="evidence" value="ECO:0007669"/>
    <property type="project" value="UniProtKB-SubCell"/>
</dbReference>
<keyword evidence="3" id="KW-0812">Transmembrane</keyword>
<keyword evidence="5" id="KW-0472">Membrane</keyword>
<protein>
    <recommendedName>
        <fullName evidence="7">ABC transporter domain-containing protein</fullName>
    </recommendedName>
</protein>
<accession>A0A7C8Z6A5</accession>
<dbReference type="GO" id="GO:0016887">
    <property type="term" value="F:ATP hydrolysis activity"/>
    <property type="evidence" value="ECO:0007669"/>
    <property type="project" value="InterPro"/>
</dbReference>
<dbReference type="PANTHER" id="PTHR48041">
    <property type="entry name" value="ABC TRANSPORTER G FAMILY MEMBER 28"/>
    <property type="match status" value="1"/>
</dbReference>
<dbReference type="PANTHER" id="PTHR48041:SF53">
    <property type="entry name" value="ABC TRANSPORTER G FAMILY MEMBER 10"/>
    <property type="match status" value="1"/>
</dbReference>
<dbReference type="GO" id="GO:0005524">
    <property type="term" value="F:ATP binding"/>
    <property type="evidence" value="ECO:0007669"/>
    <property type="project" value="InterPro"/>
</dbReference>
<reference evidence="8" key="1">
    <citation type="journal article" date="2013" name="J. Plant Res.">
        <title>Effect of fungi and light on seed germination of three Opuntia species from semiarid lands of central Mexico.</title>
        <authorList>
            <person name="Delgado-Sanchez P."/>
            <person name="Jimenez-Bremont J.F."/>
            <person name="Guerrero-Gonzalez Mde L."/>
            <person name="Flores J."/>
        </authorList>
    </citation>
    <scope>NUCLEOTIDE SEQUENCE</scope>
    <source>
        <tissue evidence="8">Cladode</tissue>
    </source>
</reference>
<evidence type="ECO:0000256" key="2">
    <source>
        <dbReference type="ARBA" id="ARBA00022448"/>
    </source>
</evidence>
<dbReference type="AlphaFoldDB" id="A0A7C8Z6A5"/>
<feature type="region of interest" description="Disordered" evidence="6">
    <location>
        <begin position="1"/>
        <end position="20"/>
    </location>
</feature>
<evidence type="ECO:0000259" key="7">
    <source>
        <dbReference type="Pfam" id="PF00005"/>
    </source>
</evidence>
<feature type="domain" description="ABC transporter" evidence="7">
    <location>
        <begin position="58"/>
        <end position="107"/>
    </location>
</feature>
<dbReference type="InterPro" id="IPR003439">
    <property type="entry name" value="ABC_transporter-like_ATP-bd"/>
</dbReference>
<dbReference type="Pfam" id="PF00005">
    <property type="entry name" value="ABC_tran"/>
    <property type="match status" value="1"/>
</dbReference>
<evidence type="ECO:0000256" key="3">
    <source>
        <dbReference type="ARBA" id="ARBA00022692"/>
    </source>
</evidence>
<proteinExistence type="predicted"/>
<comment type="subcellular location">
    <subcellularLocation>
        <location evidence="1">Membrane</location>
        <topology evidence="1">Multi-pass membrane protein</topology>
    </subcellularLocation>
</comment>
<name>A0A7C8Z6A5_OPUST</name>
<dbReference type="GO" id="GO:0042626">
    <property type="term" value="F:ATPase-coupled transmembrane transporter activity"/>
    <property type="evidence" value="ECO:0007669"/>
    <property type="project" value="TreeGrafter"/>
</dbReference>
<feature type="compositionally biased region" description="Basic residues" evidence="6">
    <location>
        <begin position="11"/>
        <end position="20"/>
    </location>
</feature>
<dbReference type="InterPro" id="IPR050352">
    <property type="entry name" value="ABCG_transporters"/>
</dbReference>
<evidence type="ECO:0000256" key="4">
    <source>
        <dbReference type="ARBA" id="ARBA00022989"/>
    </source>
</evidence>
<evidence type="ECO:0000256" key="5">
    <source>
        <dbReference type="ARBA" id="ARBA00023136"/>
    </source>
</evidence>
<dbReference type="EMBL" id="GISG01093009">
    <property type="protein sequence ID" value="MBA4634957.1"/>
    <property type="molecule type" value="Transcribed_RNA"/>
</dbReference>